<protein>
    <submittedName>
        <fullName evidence="3">Uncharacterized protein</fullName>
    </submittedName>
</protein>
<proteinExistence type="predicted"/>
<dbReference type="RefSeq" id="XP_072831840.1">
    <property type="nucleotide sequence ID" value="XM_072975739.1"/>
</dbReference>
<evidence type="ECO:0000313" key="2">
    <source>
        <dbReference type="Proteomes" id="UP001652581"/>
    </source>
</evidence>
<dbReference type="Proteomes" id="UP001652581">
    <property type="component" value="Chromosome 13"/>
</dbReference>
<organism evidence="2 3">
    <name type="scientific">Vicugna pacos</name>
    <name type="common">Alpaca</name>
    <name type="synonym">Lama pacos</name>
    <dbReference type="NCBI Taxonomy" id="30538"/>
    <lineage>
        <taxon>Eukaryota</taxon>
        <taxon>Metazoa</taxon>
        <taxon>Chordata</taxon>
        <taxon>Craniata</taxon>
        <taxon>Vertebrata</taxon>
        <taxon>Euteleostomi</taxon>
        <taxon>Mammalia</taxon>
        <taxon>Eutheria</taxon>
        <taxon>Laurasiatheria</taxon>
        <taxon>Artiodactyla</taxon>
        <taxon>Tylopoda</taxon>
        <taxon>Camelidae</taxon>
        <taxon>Vicugna</taxon>
    </lineage>
</organism>
<feature type="region of interest" description="Disordered" evidence="1">
    <location>
        <begin position="1"/>
        <end position="96"/>
    </location>
</feature>
<accession>A0ABM5EFD2</accession>
<feature type="compositionally biased region" description="Basic and acidic residues" evidence="1">
    <location>
        <begin position="18"/>
        <end position="28"/>
    </location>
</feature>
<feature type="compositionally biased region" description="Low complexity" evidence="1">
    <location>
        <begin position="32"/>
        <end position="44"/>
    </location>
</feature>
<keyword evidence="2" id="KW-1185">Reference proteome</keyword>
<evidence type="ECO:0000256" key="1">
    <source>
        <dbReference type="SAM" id="MobiDB-lite"/>
    </source>
</evidence>
<reference evidence="3" key="1">
    <citation type="submission" date="2025-08" db="UniProtKB">
        <authorList>
            <consortium name="RefSeq"/>
        </authorList>
    </citation>
    <scope>IDENTIFICATION</scope>
</reference>
<evidence type="ECO:0000313" key="3">
    <source>
        <dbReference type="RefSeq" id="XP_072831840.1"/>
    </source>
</evidence>
<gene>
    <name evidence="3" type="primary">LOC140700848</name>
</gene>
<name>A0ABM5EFD2_VICPA</name>
<feature type="compositionally biased region" description="Low complexity" evidence="1">
    <location>
        <begin position="73"/>
        <end position="86"/>
    </location>
</feature>
<dbReference type="GeneID" id="140700848"/>
<sequence length="250" mass="25889">MAPTPPRAIAGSARGSGWRRELGGRGDGKASAAPGTPAEAAGRGRATGRRGEVRGRSTGTQPAARRAPPPAGGPSRAPQVAAGARTRGFRRRAAQDVSSPGPYLVKVFQDSVIQQVHGANAGQEALALLSASLRPSVFQAKGDISSSPNIVPDDLVFAKLSTEFHVCALQIGSAGPATSDPISHSNTVFILFSWKSCESFKTQQARPRIFPHSPGGSRAPSLEDLAICTNLHSRTCNGMTCDCLSSPTGL</sequence>